<name>A0A2H9TMB9_9FUNG</name>
<keyword evidence="2" id="KW-1185">Reference proteome</keyword>
<evidence type="ECO:0000313" key="2">
    <source>
        <dbReference type="Proteomes" id="UP000240830"/>
    </source>
</evidence>
<organism evidence="1 2">
    <name type="scientific">Paramicrosporidium saccamoebae</name>
    <dbReference type="NCBI Taxonomy" id="1246581"/>
    <lineage>
        <taxon>Eukaryota</taxon>
        <taxon>Fungi</taxon>
        <taxon>Fungi incertae sedis</taxon>
        <taxon>Cryptomycota</taxon>
        <taxon>Cryptomycota incertae sedis</taxon>
        <taxon>Paramicrosporidium</taxon>
    </lineage>
</organism>
<comment type="caution">
    <text evidence="1">The sequence shown here is derived from an EMBL/GenBank/DDBJ whole genome shotgun (WGS) entry which is preliminary data.</text>
</comment>
<evidence type="ECO:0000313" key="1">
    <source>
        <dbReference type="EMBL" id="PJF18800.1"/>
    </source>
</evidence>
<gene>
    <name evidence="1" type="ORF">PSACC_01372</name>
</gene>
<sequence>MAELSTTCVMVESADETDLKAYQDYHDPPPSMALKATDSCAAVDRGREYSLSQISTMTFLNSQFSNRLGQFEYVAKNDLIQAYSVGGENTFETSVSLLWAMDKVATTQCMFQVLHPGLFQRSLYLTVSNGHPSMKIFASLAHVYQQLLIEEKAVPSCINHELPWLGDHSALYATQEDISSLELRRAMNNINMQPTPIISGAQTVFTKEKKYVHQTGNPVSVAVVFGMGLYTHKVDAESIASIENEIDEFFYGQYVKALFAAVHVKLQGNLYLRTLSDPGEATFSICMNALQKAIYNVSKMHRLPHIYVVLPYNENTETYYVENAFQNFAEKRNEHTRVQLHMVTANTALESL</sequence>
<protein>
    <submittedName>
        <fullName evidence="1">Uncharacterized protein</fullName>
    </submittedName>
</protein>
<reference evidence="1 2" key="1">
    <citation type="submission" date="2016-10" db="EMBL/GenBank/DDBJ databases">
        <title>The genome of Paramicrosporidium saccamoebae is the missing link in understanding Cryptomycota and Microsporidia evolution.</title>
        <authorList>
            <person name="Quandt C.A."/>
            <person name="Beaudet D."/>
            <person name="Corsaro D."/>
            <person name="Michel R."/>
            <person name="Corradi N."/>
            <person name="James T."/>
        </authorList>
    </citation>
    <scope>NUCLEOTIDE SEQUENCE [LARGE SCALE GENOMIC DNA]</scope>
    <source>
        <strain evidence="1 2">KSL3</strain>
    </source>
</reference>
<dbReference type="Proteomes" id="UP000240830">
    <property type="component" value="Unassembled WGS sequence"/>
</dbReference>
<accession>A0A2H9TMB9</accession>
<dbReference type="EMBL" id="MTSL01000101">
    <property type="protein sequence ID" value="PJF18800.1"/>
    <property type="molecule type" value="Genomic_DNA"/>
</dbReference>
<proteinExistence type="predicted"/>
<dbReference type="AlphaFoldDB" id="A0A2H9TMB9"/>